<evidence type="ECO:0000256" key="4">
    <source>
        <dbReference type="ARBA" id="ARBA00022807"/>
    </source>
</evidence>
<dbReference type="GO" id="GO:0006508">
    <property type="term" value="P:proteolysis"/>
    <property type="evidence" value="ECO:0007669"/>
    <property type="project" value="UniProtKB-KW"/>
</dbReference>
<keyword evidence="3" id="KW-0378">Hydrolase</keyword>
<evidence type="ECO:0000256" key="3">
    <source>
        <dbReference type="ARBA" id="ARBA00022801"/>
    </source>
</evidence>
<evidence type="ECO:0000256" key="1">
    <source>
        <dbReference type="ARBA" id="ARBA00007074"/>
    </source>
</evidence>
<dbReference type="InterPro" id="IPR051202">
    <property type="entry name" value="Peptidase_C40"/>
</dbReference>
<protein>
    <recommendedName>
        <fullName evidence="5">NlpC/P60 domain-containing protein</fullName>
    </recommendedName>
</protein>
<gene>
    <name evidence="6" type="ORF">CRP01_05800</name>
</gene>
<name>A0A2D0NGI1_FLAN2</name>
<dbReference type="PANTHER" id="PTHR47053:SF1">
    <property type="entry name" value="MUREIN DD-ENDOPEPTIDASE MEPH-RELATED"/>
    <property type="match status" value="1"/>
</dbReference>
<dbReference type="InterPro" id="IPR000064">
    <property type="entry name" value="NLP_P60_dom"/>
</dbReference>
<dbReference type="SUPFAM" id="SSF54001">
    <property type="entry name" value="Cysteine proteinases"/>
    <property type="match status" value="1"/>
</dbReference>
<dbReference type="InterPro" id="IPR038765">
    <property type="entry name" value="Papain-like_cys_pep_sf"/>
</dbReference>
<dbReference type="Pfam" id="PF18348">
    <property type="entry name" value="SH3_16"/>
    <property type="match status" value="1"/>
</dbReference>
<evidence type="ECO:0000313" key="6">
    <source>
        <dbReference type="EMBL" id="PHN07614.1"/>
    </source>
</evidence>
<accession>A0A2D0NGI1</accession>
<keyword evidence="2" id="KW-0645">Protease</keyword>
<dbReference type="Proteomes" id="UP000223913">
    <property type="component" value="Unassembled WGS sequence"/>
</dbReference>
<dbReference type="Gene3D" id="2.30.30.40">
    <property type="entry name" value="SH3 Domains"/>
    <property type="match status" value="1"/>
</dbReference>
<keyword evidence="7" id="KW-1185">Reference proteome</keyword>
<dbReference type="PANTHER" id="PTHR47053">
    <property type="entry name" value="MUREIN DD-ENDOPEPTIDASE MEPH-RELATED"/>
    <property type="match status" value="1"/>
</dbReference>
<proteinExistence type="inferred from homology"/>
<dbReference type="Pfam" id="PF00877">
    <property type="entry name" value="NLPC_P60"/>
    <property type="match status" value="1"/>
</dbReference>
<dbReference type="InterPro" id="IPR041382">
    <property type="entry name" value="SH3_16"/>
</dbReference>
<dbReference type="Gene3D" id="3.90.1720.10">
    <property type="entry name" value="endopeptidase domain like (from Nostoc punctiforme)"/>
    <property type="match status" value="1"/>
</dbReference>
<dbReference type="PROSITE" id="PS51935">
    <property type="entry name" value="NLPC_P60"/>
    <property type="match status" value="1"/>
</dbReference>
<reference evidence="6 7" key="1">
    <citation type="submission" date="2017-10" db="EMBL/GenBank/DDBJ databases">
        <title>The draft genome sequence of Lewinella nigricans NBRC 102662.</title>
        <authorList>
            <person name="Wang K."/>
        </authorList>
    </citation>
    <scope>NUCLEOTIDE SEQUENCE [LARGE SCALE GENOMIC DNA]</scope>
    <source>
        <strain evidence="6 7">NBRC 102662</strain>
    </source>
</reference>
<dbReference type="EMBL" id="PDUD01000009">
    <property type="protein sequence ID" value="PHN07614.1"/>
    <property type="molecule type" value="Genomic_DNA"/>
</dbReference>
<feature type="domain" description="NlpC/P60" evidence="5">
    <location>
        <begin position="130"/>
        <end position="258"/>
    </location>
</feature>
<comment type="caution">
    <text evidence="6">The sequence shown here is derived from an EMBL/GenBank/DDBJ whole genome shotgun (WGS) entry which is preliminary data.</text>
</comment>
<dbReference type="RefSeq" id="WP_099149062.1">
    <property type="nucleotide sequence ID" value="NZ_PDUD01000009.1"/>
</dbReference>
<keyword evidence="4" id="KW-0788">Thiol protease</keyword>
<evidence type="ECO:0000256" key="2">
    <source>
        <dbReference type="ARBA" id="ARBA00022670"/>
    </source>
</evidence>
<dbReference type="OrthoDB" id="9813368at2"/>
<organism evidence="6 7">
    <name type="scientific">Flavilitoribacter nigricans (strain ATCC 23147 / DSM 23189 / NBRC 102662 / NCIMB 1420 / SS-2)</name>
    <name type="common">Lewinella nigricans</name>
    <dbReference type="NCBI Taxonomy" id="1122177"/>
    <lineage>
        <taxon>Bacteria</taxon>
        <taxon>Pseudomonadati</taxon>
        <taxon>Bacteroidota</taxon>
        <taxon>Saprospiria</taxon>
        <taxon>Saprospirales</taxon>
        <taxon>Lewinellaceae</taxon>
        <taxon>Flavilitoribacter</taxon>
    </lineage>
</organism>
<evidence type="ECO:0000313" key="7">
    <source>
        <dbReference type="Proteomes" id="UP000223913"/>
    </source>
</evidence>
<dbReference type="GO" id="GO:0008234">
    <property type="term" value="F:cysteine-type peptidase activity"/>
    <property type="evidence" value="ECO:0007669"/>
    <property type="project" value="UniProtKB-KW"/>
</dbReference>
<comment type="similarity">
    <text evidence="1">Belongs to the peptidase C40 family.</text>
</comment>
<dbReference type="AlphaFoldDB" id="A0A2D0NGI1"/>
<sequence length="282" mass="32091">MQFGICPLSTVAIRNSASHKSEMISQLLFGEMVEVLEQKGRQWTRVRCQEDNFVGWVATQQLEEITPSEFESYQKQYAFVLDLVHPAQKDDAFIPLSLGARLPNFDGMRFNIGSHSYSFTGQAVFPEDITAQPQLILKIARRYLHAPLLWGGRSPFGLDSAGLVQVVYRLAGKQLPREAFQQVLQGESVDFVEQAQAGDLAFFENQAGRISHTGILFPENQILHVYGKARMDRVDHYGIYNQDLKRYTHRLRIVKRVLPLISSSTPAANLRMESIEQQMELF</sequence>
<evidence type="ECO:0000259" key="5">
    <source>
        <dbReference type="PROSITE" id="PS51935"/>
    </source>
</evidence>